<dbReference type="InterPro" id="IPR000515">
    <property type="entry name" value="MetI-like"/>
</dbReference>
<feature type="domain" description="ABC transmembrane type-1" evidence="10">
    <location>
        <begin position="102"/>
        <end position="300"/>
    </location>
</feature>
<keyword evidence="12" id="KW-1185">Reference proteome</keyword>
<keyword evidence="5" id="KW-0762">Sugar transport</keyword>
<dbReference type="Pfam" id="PF00528">
    <property type="entry name" value="BPD_transp_1"/>
    <property type="match status" value="1"/>
</dbReference>
<protein>
    <submittedName>
        <fullName evidence="11">Sugar ABC transporter permease</fullName>
    </submittedName>
</protein>
<feature type="transmembrane region" description="Helical" evidence="9">
    <location>
        <begin position="220"/>
        <end position="245"/>
    </location>
</feature>
<evidence type="ECO:0000256" key="3">
    <source>
        <dbReference type="ARBA" id="ARBA00022448"/>
    </source>
</evidence>
<dbReference type="SUPFAM" id="SSF161098">
    <property type="entry name" value="MetI-like"/>
    <property type="match status" value="1"/>
</dbReference>
<proteinExistence type="inferred from homology"/>
<evidence type="ECO:0000259" key="10">
    <source>
        <dbReference type="PROSITE" id="PS50928"/>
    </source>
</evidence>
<accession>A0ABY4YVF3</accession>
<comment type="subcellular location">
    <subcellularLocation>
        <location evidence="1 9">Cell membrane</location>
        <topology evidence="1 9">Multi-pass membrane protein</topology>
    </subcellularLocation>
</comment>
<evidence type="ECO:0000256" key="4">
    <source>
        <dbReference type="ARBA" id="ARBA00022475"/>
    </source>
</evidence>
<dbReference type="Proteomes" id="UP001056455">
    <property type="component" value="Chromosome"/>
</dbReference>
<feature type="transmembrane region" description="Helical" evidence="9">
    <location>
        <begin position="139"/>
        <end position="164"/>
    </location>
</feature>
<feature type="transmembrane region" description="Helical" evidence="9">
    <location>
        <begin position="278"/>
        <end position="300"/>
    </location>
</feature>
<keyword evidence="6 9" id="KW-0812">Transmembrane</keyword>
<evidence type="ECO:0000256" key="1">
    <source>
        <dbReference type="ARBA" id="ARBA00004651"/>
    </source>
</evidence>
<keyword evidence="8 9" id="KW-0472">Membrane</keyword>
<evidence type="ECO:0000256" key="8">
    <source>
        <dbReference type="ARBA" id="ARBA00023136"/>
    </source>
</evidence>
<dbReference type="InterPro" id="IPR035906">
    <property type="entry name" value="MetI-like_sf"/>
</dbReference>
<gene>
    <name evidence="11" type="ORF">NF556_03585</name>
</gene>
<feature type="transmembrane region" description="Helical" evidence="9">
    <location>
        <begin position="176"/>
        <end position="199"/>
    </location>
</feature>
<dbReference type="CDD" id="cd06261">
    <property type="entry name" value="TM_PBP2"/>
    <property type="match status" value="1"/>
</dbReference>
<dbReference type="EMBL" id="CP099489">
    <property type="protein sequence ID" value="USQ80754.1"/>
    <property type="molecule type" value="Genomic_DNA"/>
</dbReference>
<sequence>MSQPAAAGAPGAVPAEAITPSAGQRTAEVVPVGQKPRTGVWWRHALAILALVWALFPVMFVVSAALNPAGTLNSASPIPTSFSLKNFTDLFASTTFPFWSWFQNSLIIAGLGTFIQVFIGAAAAFAFSRLRWKGRRPGLMALLLSQMFPALLAFPALYLMFLRIGDVIPEIGLNTLWGLLLVYLGGSMGANVWLLKGYFDTIPKELDEAAMMDGASHARIFFTMTLRLVAPILATVGILAFVALWGEFMLASIFLLDQERRTLGVGLYSLNLADRNKYFGMFCAGALIASLPPVAVYLSLQKQLIGGLTQGSVK</sequence>
<evidence type="ECO:0000256" key="5">
    <source>
        <dbReference type="ARBA" id="ARBA00022597"/>
    </source>
</evidence>
<feature type="transmembrane region" description="Helical" evidence="9">
    <location>
        <begin position="106"/>
        <end position="127"/>
    </location>
</feature>
<dbReference type="PANTHER" id="PTHR32243:SF50">
    <property type="entry name" value="MALTOSE_MALTODEXTRIN TRANSPORT SYSTEM PERMEASE PROTEIN MALG"/>
    <property type="match status" value="1"/>
</dbReference>
<feature type="transmembrane region" description="Helical" evidence="9">
    <location>
        <begin position="45"/>
        <end position="66"/>
    </location>
</feature>
<evidence type="ECO:0000256" key="6">
    <source>
        <dbReference type="ARBA" id="ARBA00022692"/>
    </source>
</evidence>
<evidence type="ECO:0000256" key="7">
    <source>
        <dbReference type="ARBA" id="ARBA00022989"/>
    </source>
</evidence>
<comment type="similarity">
    <text evidence="2">Belongs to the binding-protein-dependent transport system permease family. MalFG subfamily.</text>
</comment>
<reference evidence="11" key="1">
    <citation type="submission" date="2022-06" db="EMBL/GenBank/DDBJ databases">
        <title>Ornithinimicrobium HY1793.</title>
        <authorList>
            <person name="Huang Y."/>
        </authorList>
    </citation>
    <scope>NUCLEOTIDE SEQUENCE</scope>
    <source>
        <strain evidence="11">HY1793</strain>
    </source>
</reference>
<evidence type="ECO:0000313" key="12">
    <source>
        <dbReference type="Proteomes" id="UP001056455"/>
    </source>
</evidence>
<name>A0ABY4YVF3_9MICO</name>
<keyword evidence="3 9" id="KW-0813">Transport</keyword>
<keyword evidence="7 9" id="KW-1133">Transmembrane helix</keyword>
<evidence type="ECO:0000313" key="11">
    <source>
        <dbReference type="EMBL" id="USQ80754.1"/>
    </source>
</evidence>
<evidence type="ECO:0000256" key="9">
    <source>
        <dbReference type="RuleBase" id="RU363032"/>
    </source>
</evidence>
<organism evidence="11 12">
    <name type="scientific">Ornithinimicrobium faecis</name>
    <dbReference type="NCBI Taxonomy" id="2934158"/>
    <lineage>
        <taxon>Bacteria</taxon>
        <taxon>Bacillati</taxon>
        <taxon>Actinomycetota</taxon>
        <taxon>Actinomycetes</taxon>
        <taxon>Micrococcales</taxon>
        <taxon>Ornithinimicrobiaceae</taxon>
        <taxon>Ornithinimicrobium</taxon>
    </lineage>
</organism>
<dbReference type="PROSITE" id="PS50928">
    <property type="entry name" value="ABC_TM1"/>
    <property type="match status" value="1"/>
</dbReference>
<dbReference type="InterPro" id="IPR050901">
    <property type="entry name" value="BP-dep_ABC_trans_perm"/>
</dbReference>
<dbReference type="Gene3D" id="1.10.3720.10">
    <property type="entry name" value="MetI-like"/>
    <property type="match status" value="1"/>
</dbReference>
<keyword evidence="4" id="KW-1003">Cell membrane</keyword>
<dbReference type="PANTHER" id="PTHR32243">
    <property type="entry name" value="MALTOSE TRANSPORT SYSTEM PERMEASE-RELATED"/>
    <property type="match status" value="1"/>
</dbReference>
<dbReference type="RefSeq" id="WP_252594139.1">
    <property type="nucleotide sequence ID" value="NZ_CP099489.1"/>
</dbReference>
<evidence type="ECO:0000256" key="2">
    <source>
        <dbReference type="ARBA" id="ARBA00009047"/>
    </source>
</evidence>